<dbReference type="PROSITE" id="PS50071">
    <property type="entry name" value="HOMEOBOX_2"/>
    <property type="match status" value="1"/>
</dbReference>
<dbReference type="InterPro" id="IPR009057">
    <property type="entry name" value="Homeodomain-like_sf"/>
</dbReference>
<organism evidence="6 7">
    <name type="scientific">Nelumbo nucifera</name>
    <name type="common">Sacred lotus</name>
    <dbReference type="NCBI Taxonomy" id="4432"/>
    <lineage>
        <taxon>Eukaryota</taxon>
        <taxon>Viridiplantae</taxon>
        <taxon>Streptophyta</taxon>
        <taxon>Embryophyta</taxon>
        <taxon>Tracheophyta</taxon>
        <taxon>Spermatophyta</taxon>
        <taxon>Magnoliopsida</taxon>
        <taxon>Proteales</taxon>
        <taxon>Nelumbonaceae</taxon>
        <taxon>Nelumbo</taxon>
    </lineage>
</organism>
<accession>A0A822YZN4</accession>
<comment type="caution">
    <text evidence="6">The sequence shown here is derived from an EMBL/GenBank/DDBJ whole genome shotgun (WGS) entry which is preliminary data.</text>
</comment>
<dbReference type="AlphaFoldDB" id="A0A822YZN4"/>
<dbReference type="InterPro" id="IPR044977">
    <property type="entry name" value="RLT1-3"/>
</dbReference>
<dbReference type="Pfam" id="PF00046">
    <property type="entry name" value="Homeodomain"/>
    <property type="match status" value="1"/>
</dbReference>
<keyword evidence="7" id="KW-1185">Reference proteome</keyword>
<protein>
    <recommendedName>
        <fullName evidence="5">Homeobox domain-containing protein</fullName>
    </recommendedName>
</protein>
<dbReference type="Proteomes" id="UP000607653">
    <property type="component" value="Unassembled WGS sequence"/>
</dbReference>
<feature type="DNA-binding region" description="Homeobox" evidence="2">
    <location>
        <begin position="17"/>
        <end position="95"/>
    </location>
</feature>
<evidence type="ECO:0000313" key="7">
    <source>
        <dbReference type="Proteomes" id="UP000607653"/>
    </source>
</evidence>
<gene>
    <name evidence="6" type="ORF">HUJ06_013877</name>
</gene>
<proteinExistence type="predicted"/>
<dbReference type="SUPFAM" id="SSF46689">
    <property type="entry name" value="Homeodomain-like"/>
    <property type="match status" value="1"/>
</dbReference>
<keyword evidence="2 3" id="KW-0371">Homeobox</keyword>
<feature type="domain" description="Homeobox" evidence="5">
    <location>
        <begin position="15"/>
        <end position="94"/>
    </location>
</feature>
<dbReference type="PANTHER" id="PTHR36968">
    <property type="entry name" value="HOMEOBOX-DDT DOMAIN PROTEIN RLT2"/>
    <property type="match status" value="1"/>
</dbReference>
<evidence type="ECO:0000256" key="1">
    <source>
        <dbReference type="ARBA" id="ARBA00004123"/>
    </source>
</evidence>
<dbReference type="EMBL" id="DUZY01000005">
    <property type="protein sequence ID" value="DAD39554.1"/>
    <property type="molecule type" value="Genomic_DNA"/>
</dbReference>
<sequence length="98" mass="11384">MKEENHWHISSNEKGEQKVKRKMKTSSQLELLEKTYAEKQSGGRAAELNPPFLEQQPSSNESESLRAELSAKLGLTDRQLQMWFCQRRLKDRKVAPVK</sequence>
<dbReference type="SMART" id="SM00389">
    <property type="entry name" value="HOX"/>
    <property type="match status" value="1"/>
</dbReference>
<comment type="subcellular location">
    <subcellularLocation>
        <location evidence="1 2 3">Nucleus</location>
    </subcellularLocation>
</comment>
<dbReference type="Gene3D" id="1.10.10.60">
    <property type="entry name" value="Homeodomain-like"/>
    <property type="match status" value="1"/>
</dbReference>
<keyword evidence="2 3" id="KW-0539">Nucleus</keyword>
<dbReference type="GO" id="GO:0005634">
    <property type="term" value="C:nucleus"/>
    <property type="evidence" value="ECO:0007669"/>
    <property type="project" value="UniProtKB-SubCell"/>
</dbReference>
<dbReference type="GO" id="GO:0006357">
    <property type="term" value="P:regulation of transcription by RNA polymerase II"/>
    <property type="evidence" value="ECO:0007669"/>
    <property type="project" value="InterPro"/>
</dbReference>
<evidence type="ECO:0000313" key="6">
    <source>
        <dbReference type="EMBL" id="DAD39554.1"/>
    </source>
</evidence>
<evidence type="ECO:0000259" key="5">
    <source>
        <dbReference type="PROSITE" id="PS50071"/>
    </source>
</evidence>
<reference evidence="6 7" key="1">
    <citation type="journal article" date="2020" name="Mol. Biol. Evol.">
        <title>Distinct Expression and Methylation Patterns for Genes with Different Fates following a Single Whole-Genome Duplication in Flowering Plants.</title>
        <authorList>
            <person name="Shi T."/>
            <person name="Rahmani R.S."/>
            <person name="Gugger P.F."/>
            <person name="Wang M."/>
            <person name="Li H."/>
            <person name="Zhang Y."/>
            <person name="Li Z."/>
            <person name="Wang Q."/>
            <person name="Van de Peer Y."/>
            <person name="Marchal K."/>
            <person name="Chen J."/>
        </authorList>
    </citation>
    <scope>NUCLEOTIDE SEQUENCE [LARGE SCALE GENOMIC DNA]</scope>
    <source>
        <tissue evidence="6">Leaf</tissue>
    </source>
</reference>
<feature type="region of interest" description="Disordered" evidence="4">
    <location>
        <begin position="1"/>
        <end position="65"/>
    </location>
</feature>
<dbReference type="CDD" id="cd00086">
    <property type="entry name" value="homeodomain"/>
    <property type="match status" value="1"/>
</dbReference>
<feature type="compositionally biased region" description="Basic and acidic residues" evidence="4">
    <location>
        <begin position="1"/>
        <end position="18"/>
    </location>
</feature>
<evidence type="ECO:0000256" key="3">
    <source>
        <dbReference type="RuleBase" id="RU000682"/>
    </source>
</evidence>
<evidence type="ECO:0000256" key="4">
    <source>
        <dbReference type="SAM" id="MobiDB-lite"/>
    </source>
</evidence>
<keyword evidence="2 3" id="KW-0238">DNA-binding</keyword>
<evidence type="ECO:0000256" key="2">
    <source>
        <dbReference type="PROSITE-ProRule" id="PRU00108"/>
    </source>
</evidence>
<dbReference type="PANTHER" id="PTHR36968:SF5">
    <property type="entry name" value="HOMEOBOX-DDT DOMAIN PROTEIN RLT2"/>
    <property type="match status" value="1"/>
</dbReference>
<name>A0A822YZN4_NELNU</name>
<dbReference type="InterPro" id="IPR001356">
    <property type="entry name" value="HD"/>
</dbReference>
<dbReference type="GO" id="GO:0003677">
    <property type="term" value="F:DNA binding"/>
    <property type="evidence" value="ECO:0007669"/>
    <property type="project" value="UniProtKB-UniRule"/>
</dbReference>